<protein>
    <submittedName>
        <fullName evidence="1">Uncharacterized protein</fullName>
    </submittedName>
</protein>
<organism evidence="1 2">
    <name type="scientific">Vitis vinifera</name>
    <name type="common">Grape</name>
    <dbReference type="NCBI Taxonomy" id="29760"/>
    <lineage>
        <taxon>Eukaryota</taxon>
        <taxon>Viridiplantae</taxon>
        <taxon>Streptophyta</taxon>
        <taxon>Embryophyta</taxon>
        <taxon>Tracheophyta</taxon>
        <taxon>Spermatophyta</taxon>
        <taxon>Magnoliopsida</taxon>
        <taxon>eudicotyledons</taxon>
        <taxon>Gunneridae</taxon>
        <taxon>Pentapetalae</taxon>
        <taxon>rosids</taxon>
        <taxon>Vitales</taxon>
        <taxon>Vitaceae</taxon>
        <taxon>Viteae</taxon>
        <taxon>Vitis</taxon>
    </lineage>
</organism>
<accession>A0A438EQM3</accession>
<dbReference type="Proteomes" id="UP000288805">
    <property type="component" value="Unassembled WGS sequence"/>
</dbReference>
<reference evidence="1 2" key="1">
    <citation type="journal article" date="2018" name="PLoS Genet.">
        <title>Population sequencing reveals clonal diversity and ancestral inbreeding in the grapevine cultivar Chardonnay.</title>
        <authorList>
            <person name="Roach M.J."/>
            <person name="Johnson D.L."/>
            <person name="Bohlmann J."/>
            <person name="van Vuuren H.J."/>
            <person name="Jones S.J."/>
            <person name="Pretorius I.S."/>
            <person name="Schmidt S.A."/>
            <person name="Borneman A.R."/>
        </authorList>
    </citation>
    <scope>NUCLEOTIDE SEQUENCE [LARGE SCALE GENOMIC DNA]</scope>
    <source>
        <strain evidence="2">cv. Chardonnay</strain>
        <tissue evidence="1">Leaf</tissue>
    </source>
</reference>
<comment type="caution">
    <text evidence="1">The sequence shown here is derived from an EMBL/GenBank/DDBJ whole genome shotgun (WGS) entry which is preliminary data.</text>
</comment>
<evidence type="ECO:0000313" key="2">
    <source>
        <dbReference type="Proteomes" id="UP000288805"/>
    </source>
</evidence>
<dbReference type="EMBL" id="QGNW01001215">
    <property type="protein sequence ID" value="RVW50033.1"/>
    <property type="molecule type" value="Genomic_DNA"/>
</dbReference>
<evidence type="ECO:0000313" key="1">
    <source>
        <dbReference type="EMBL" id="RVW50033.1"/>
    </source>
</evidence>
<name>A0A438EQM3_VITVI</name>
<sequence>MGWKKRGGYPKSKGGVWCGVLERNKEGMTLMNSNLVFSMGDGRRVRFWEDRCSDDTLSLPFPSLFALAAFKEEWVVDVWDASREEGGWNPHFSRSFMIGSWRWWRDSLSPYKGRRRTLIWRIGFSGKRPRIVPWVLPLSVKEILLGGMTLLWAKREERFGGQLLCVSFGWFGRKEIGIALKIRSS</sequence>
<dbReference type="AlphaFoldDB" id="A0A438EQM3"/>
<gene>
    <name evidence="1" type="ORF">CK203_082304</name>
</gene>
<proteinExistence type="predicted"/>